<dbReference type="NCBIfam" id="NF038123">
    <property type="entry name" value="NF038123_dom"/>
    <property type="match status" value="1"/>
</dbReference>
<dbReference type="Gene3D" id="2.60.40.2130">
    <property type="entry name" value="F-spondin domain"/>
    <property type="match status" value="1"/>
</dbReference>
<sequence>MNTRILLLAASVGLLAGCPDDDTHSNNDSPPASPPVQTDAAKQYELTVINLTVSQPLSPLAVLTHSSGYQLFQVGQPASIALEKIAESGDNTDLLAEKDSNDNVTMSYSGTGVILPGSTDSLTLDIVGDDVNQLSIASMLVNTNDGFVGETGIDLSTIAIGESYTMNMPVWDAGTEANSETSASIPGPAAGGEGFNTIRDDNDKVSFHAGVISLDDGLTTSVLTASHRFLNPGARLSITRIK</sequence>
<dbReference type="RefSeq" id="WP_062692109.1">
    <property type="nucleotide sequence ID" value="NZ_JAUOPU010000002.1"/>
</dbReference>
<dbReference type="Proteomes" id="UP001170624">
    <property type="component" value="Unassembled WGS sequence"/>
</dbReference>
<feature type="region of interest" description="Disordered" evidence="1">
    <location>
        <begin position="19"/>
        <end position="38"/>
    </location>
</feature>
<dbReference type="EMBL" id="JAUOPU010000002">
    <property type="protein sequence ID" value="MDO6541402.1"/>
    <property type="molecule type" value="Genomic_DNA"/>
</dbReference>
<evidence type="ECO:0000313" key="3">
    <source>
        <dbReference type="EMBL" id="MDO6541402.1"/>
    </source>
</evidence>
<feature type="domain" description="Spondin" evidence="2">
    <location>
        <begin position="57"/>
        <end position="178"/>
    </location>
</feature>
<accession>A0AAW7XZJ2</accession>
<evidence type="ECO:0000313" key="4">
    <source>
        <dbReference type="Proteomes" id="UP001170624"/>
    </source>
</evidence>
<dbReference type="InterPro" id="IPR009465">
    <property type="entry name" value="Spondin_N"/>
</dbReference>
<gene>
    <name evidence="3" type="ORF">Q4568_02590</name>
</gene>
<proteinExistence type="predicted"/>
<dbReference type="InterPro" id="IPR038678">
    <property type="entry name" value="Spondin_N_sf"/>
</dbReference>
<name>A0AAW7XZJ2_9GAMM</name>
<comment type="caution">
    <text evidence="3">The sequence shown here is derived from an EMBL/GenBank/DDBJ whole genome shotgun (WGS) entry which is preliminary data.</text>
</comment>
<reference evidence="3" key="1">
    <citation type="submission" date="2023-07" db="EMBL/GenBank/DDBJ databases">
        <title>Genome content predicts the carbon catabolic preferences of heterotrophic bacteria.</title>
        <authorList>
            <person name="Gralka M."/>
        </authorList>
    </citation>
    <scope>NUCLEOTIDE SEQUENCE</scope>
    <source>
        <strain evidence="3">G2M05</strain>
    </source>
</reference>
<dbReference type="Pfam" id="PF06468">
    <property type="entry name" value="Spond_N"/>
    <property type="match status" value="1"/>
</dbReference>
<evidence type="ECO:0000256" key="1">
    <source>
        <dbReference type="SAM" id="MobiDB-lite"/>
    </source>
</evidence>
<evidence type="ECO:0000259" key="2">
    <source>
        <dbReference type="Pfam" id="PF06468"/>
    </source>
</evidence>
<organism evidence="3 4">
    <name type="scientific">Photobacterium sanguinicancri</name>
    <dbReference type="NCBI Taxonomy" id="875932"/>
    <lineage>
        <taxon>Bacteria</taxon>
        <taxon>Pseudomonadati</taxon>
        <taxon>Pseudomonadota</taxon>
        <taxon>Gammaproteobacteria</taxon>
        <taxon>Vibrionales</taxon>
        <taxon>Vibrionaceae</taxon>
        <taxon>Photobacterium</taxon>
    </lineage>
</organism>
<dbReference type="PROSITE" id="PS51257">
    <property type="entry name" value="PROKAR_LIPOPROTEIN"/>
    <property type="match status" value="1"/>
</dbReference>
<dbReference type="AlphaFoldDB" id="A0AAW7XZJ2"/>
<protein>
    <submittedName>
        <fullName evidence="3">Spondin domain-containing protein</fullName>
    </submittedName>
</protein>